<comment type="caution">
    <text evidence="2">The sequence shown here is derived from an EMBL/GenBank/DDBJ whole genome shotgun (WGS) entry which is preliminary data.</text>
</comment>
<dbReference type="Proteomes" id="UP000601027">
    <property type="component" value="Unassembled WGS sequence"/>
</dbReference>
<proteinExistence type="predicted"/>
<gene>
    <name evidence="2" type="ORF">JNW91_21035</name>
</gene>
<feature type="region of interest" description="Disordered" evidence="1">
    <location>
        <begin position="40"/>
        <end position="63"/>
    </location>
</feature>
<reference evidence="2 3" key="1">
    <citation type="submission" date="2021-01" db="EMBL/GenBank/DDBJ databases">
        <title>Draft genome sequence of Micromonospora sp. strain STR1_7.</title>
        <authorList>
            <person name="Karlyshev A."/>
            <person name="Jawad R."/>
        </authorList>
    </citation>
    <scope>NUCLEOTIDE SEQUENCE [LARGE SCALE GENOMIC DNA]</scope>
    <source>
        <strain evidence="2 3">STR1-7</strain>
    </source>
</reference>
<dbReference type="RefSeq" id="WP_203177218.1">
    <property type="nucleotide sequence ID" value="NZ_JAEVHM010000118.1"/>
</dbReference>
<organism evidence="2 3">
    <name type="scientific">Micromonospora parastrephiae</name>
    <dbReference type="NCBI Taxonomy" id="2806101"/>
    <lineage>
        <taxon>Bacteria</taxon>
        <taxon>Bacillati</taxon>
        <taxon>Actinomycetota</taxon>
        <taxon>Actinomycetes</taxon>
        <taxon>Micromonosporales</taxon>
        <taxon>Micromonosporaceae</taxon>
        <taxon>Micromonospora</taxon>
    </lineage>
</organism>
<evidence type="ECO:0000256" key="1">
    <source>
        <dbReference type="SAM" id="MobiDB-lite"/>
    </source>
</evidence>
<keyword evidence="3" id="KW-1185">Reference proteome</keyword>
<sequence>MAGVLIGGAAGVTLWRTNATRSPASAEVAAPVSAQGLLTGLPSRLVPPPAPTALPTDHRRKHR</sequence>
<accession>A0ABS1XXY4</accession>
<dbReference type="EMBL" id="JAEVHM010000118">
    <property type="protein sequence ID" value="MBM0234109.1"/>
    <property type="molecule type" value="Genomic_DNA"/>
</dbReference>
<name>A0ABS1XXY4_9ACTN</name>
<evidence type="ECO:0000313" key="3">
    <source>
        <dbReference type="Proteomes" id="UP000601027"/>
    </source>
</evidence>
<protein>
    <submittedName>
        <fullName evidence="2">Uncharacterized protein</fullName>
    </submittedName>
</protein>
<evidence type="ECO:0000313" key="2">
    <source>
        <dbReference type="EMBL" id="MBM0234109.1"/>
    </source>
</evidence>